<proteinExistence type="predicted"/>
<accession>A0A8X7XRF0</accession>
<dbReference type="Proteomes" id="UP000886885">
    <property type="component" value="Unassembled WGS sequence"/>
</dbReference>
<gene>
    <name evidence="1" type="ORF">POTOM_060017</name>
</gene>
<dbReference type="EMBL" id="JAAWWB010000276">
    <property type="protein sequence ID" value="KAG6737026.1"/>
    <property type="molecule type" value="Genomic_DNA"/>
</dbReference>
<evidence type="ECO:0000313" key="1">
    <source>
        <dbReference type="EMBL" id="KAG6737026.1"/>
    </source>
</evidence>
<dbReference type="AlphaFoldDB" id="A0A8X7XRF0"/>
<name>A0A8X7XRF0_POPTO</name>
<organism evidence="1 2">
    <name type="scientific">Populus tomentosa</name>
    <name type="common">Chinese white poplar</name>
    <dbReference type="NCBI Taxonomy" id="118781"/>
    <lineage>
        <taxon>Eukaryota</taxon>
        <taxon>Viridiplantae</taxon>
        <taxon>Streptophyta</taxon>
        <taxon>Embryophyta</taxon>
        <taxon>Tracheophyta</taxon>
        <taxon>Spermatophyta</taxon>
        <taxon>Magnoliopsida</taxon>
        <taxon>eudicotyledons</taxon>
        <taxon>Gunneridae</taxon>
        <taxon>Pentapetalae</taxon>
        <taxon>rosids</taxon>
        <taxon>fabids</taxon>
        <taxon>Malpighiales</taxon>
        <taxon>Salicaceae</taxon>
        <taxon>Saliceae</taxon>
        <taxon>Populus</taxon>
    </lineage>
</organism>
<comment type="caution">
    <text evidence="1">The sequence shown here is derived from an EMBL/GenBank/DDBJ whole genome shotgun (WGS) entry which is preliminary data.</text>
</comment>
<sequence length="136" mass="15406">MLSKETEKPIEVVPEAIKLNRGDSGCLGLARLLFSNDNRFKRRMQIGFGNINARFDDLITTLKTLGLGKKERHTSRMKSATNLSLDQFTQIPVVSITTGQDKQPQPERKKSINVIECQYEQEPFDDKDVLFEPHGG</sequence>
<evidence type="ECO:0000313" key="2">
    <source>
        <dbReference type="Proteomes" id="UP000886885"/>
    </source>
</evidence>
<reference evidence="1" key="1">
    <citation type="journal article" date="2020" name="bioRxiv">
        <title>Hybrid origin of Populus tomentosa Carr. identified through genome sequencing and phylogenomic analysis.</title>
        <authorList>
            <person name="An X."/>
            <person name="Gao K."/>
            <person name="Chen Z."/>
            <person name="Li J."/>
            <person name="Yang X."/>
            <person name="Yang X."/>
            <person name="Zhou J."/>
            <person name="Guo T."/>
            <person name="Zhao T."/>
            <person name="Huang S."/>
            <person name="Miao D."/>
            <person name="Khan W.U."/>
            <person name="Rao P."/>
            <person name="Ye M."/>
            <person name="Lei B."/>
            <person name="Liao W."/>
            <person name="Wang J."/>
            <person name="Ji L."/>
            <person name="Li Y."/>
            <person name="Guo B."/>
            <person name="Mustafa N.S."/>
            <person name="Li S."/>
            <person name="Yun Q."/>
            <person name="Keller S.R."/>
            <person name="Mao J."/>
            <person name="Zhang R."/>
            <person name="Strauss S.H."/>
        </authorList>
    </citation>
    <scope>NUCLEOTIDE SEQUENCE</scope>
    <source>
        <strain evidence="1">GM15</strain>
        <tissue evidence="1">Leaf</tissue>
    </source>
</reference>
<keyword evidence="2" id="KW-1185">Reference proteome</keyword>
<protein>
    <submittedName>
        <fullName evidence="1">Uncharacterized protein</fullName>
    </submittedName>
</protein>